<evidence type="ECO:0000313" key="1">
    <source>
        <dbReference type="EMBL" id="KRX38611.1"/>
    </source>
</evidence>
<dbReference type="Proteomes" id="UP000055048">
    <property type="component" value="Unassembled WGS sequence"/>
</dbReference>
<name>A0A0V0TJC8_9BILA</name>
<reference evidence="1 2" key="1">
    <citation type="submission" date="2015-01" db="EMBL/GenBank/DDBJ databases">
        <title>Evolution of Trichinella species and genotypes.</title>
        <authorList>
            <person name="Korhonen P.K."/>
            <person name="Edoardo P."/>
            <person name="Giuseppe L.R."/>
            <person name="Gasser R.B."/>
        </authorList>
    </citation>
    <scope>NUCLEOTIDE SEQUENCE [LARGE SCALE GENOMIC DNA]</scope>
    <source>
        <strain evidence="1">ISS417</strain>
    </source>
</reference>
<comment type="caution">
    <text evidence="1">The sequence shown here is derived from an EMBL/GenBank/DDBJ whole genome shotgun (WGS) entry which is preliminary data.</text>
</comment>
<dbReference type="EMBL" id="JYDJ01000261">
    <property type="protein sequence ID" value="KRX38611.1"/>
    <property type="molecule type" value="Genomic_DNA"/>
</dbReference>
<protein>
    <submittedName>
        <fullName evidence="1">Uncharacterized protein</fullName>
    </submittedName>
</protein>
<evidence type="ECO:0000313" key="2">
    <source>
        <dbReference type="Proteomes" id="UP000055048"/>
    </source>
</evidence>
<keyword evidence="2" id="KW-1185">Reference proteome</keyword>
<dbReference type="OrthoDB" id="10284910at2759"/>
<organism evidence="1 2">
    <name type="scientific">Trichinella murrelli</name>
    <dbReference type="NCBI Taxonomy" id="144512"/>
    <lineage>
        <taxon>Eukaryota</taxon>
        <taxon>Metazoa</taxon>
        <taxon>Ecdysozoa</taxon>
        <taxon>Nematoda</taxon>
        <taxon>Enoplea</taxon>
        <taxon>Dorylaimia</taxon>
        <taxon>Trichinellida</taxon>
        <taxon>Trichinellidae</taxon>
        <taxon>Trichinella</taxon>
    </lineage>
</organism>
<dbReference type="AlphaFoldDB" id="A0A0V0TJC8"/>
<gene>
    <name evidence="1" type="ORF">T05_11125</name>
</gene>
<accession>A0A0V0TJC8</accession>
<sequence>MAYGTWRTTAKVPEREVTDFSDTQYFVELETIGTEKDARS</sequence>
<proteinExistence type="predicted"/>